<evidence type="ECO:0000313" key="3">
    <source>
        <dbReference type="Proteomes" id="UP001320544"/>
    </source>
</evidence>
<dbReference type="EMBL" id="AP025564">
    <property type="protein sequence ID" value="BDE96361.1"/>
    <property type="molecule type" value="Genomic_DNA"/>
</dbReference>
<evidence type="ECO:0000313" key="2">
    <source>
        <dbReference type="EMBL" id="BDE96361.1"/>
    </source>
</evidence>
<accession>A0ABN6MI79</accession>
<protein>
    <recommendedName>
        <fullName evidence="1">GyrI-like small molecule binding domain-containing protein</fullName>
    </recommendedName>
</protein>
<keyword evidence="3" id="KW-1185">Reference proteome</keyword>
<evidence type="ECO:0000259" key="1">
    <source>
        <dbReference type="Pfam" id="PF06445"/>
    </source>
</evidence>
<proteinExistence type="predicted"/>
<dbReference type="Proteomes" id="UP001320544">
    <property type="component" value="Chromosome"/>
</dbReference>
<name>A0ABN6MI79_9ACTN</name>
<organism evidence="2 3">
    <name type="scientific">Raoultibacter timonensis</name>
    <dbReference type="NCBI Taxonomy" id="1907662"/>
    <lineage>
        <taxon>Bacteria</taxon>
        <taxon>Bacillati</taxon>
        <taxon>Actinomycetota</taxon>
        <taxon>Coriobacteriia</taxon>
        <taxon>Eggerthellales</taxon>
        <taxon>Eggerthellaceae</taxon>
        <taxon>Raoultibacter</taxon>
    </lineage>
</organism>
<sequence>MTDIEKATVPAQAIVSITHEHVRVDQLPALIGPGFMEIGGYLESQHAEIADAPFVAFYGMDESIKLDENDMRVEIGFPIRAAIAADARFTQYERASFEAVRVVYTGDYNAGMMRVYQDIASWLAERGIAFPGLAYECYLTGEDVPLDEQITVITVPFEVPKRLG</sequence>
<dbReference type="InterPro" id="IPR029442">
    <property type="entry name" value="GyrI-like"/>
</dbReference>
<dbReference type="RefSeq" id="WP_244385698.1">
    <property type="nucleotide sequence ID" value="NZ_AP025564.1"/>
</dbReference>
<reference evidence="2 3" key="1">
    <citation type="submission" date="2022-01" db="EMBL/GenBank/DDBJ databases">
        <title>Novel bile acid biosynthetic pathways are enriched in the microbiome of centenarians.</title>
        <authorList>
            <person name="Sato Y."/>
            <person name="Atarashi K."/>
            <person name="Plichta R.D."/>
            <person name="Arai Y."/>
            <person name="Sasajima S."/>
            <person name="Kearney M.S."/>
            <person name="Suda W."/>
            <person name="Takeshita K."/>
            <person name="Sasaki T."/>
            <person name="Okamoto S."/>
            <person name="Skelly N.A."/>
            <person name="Okamura Y."/>
            <person name="Vlamakis H."/>
            <person name="Li Y."/>
            <person name="Tanoue T."/>
            <person name="Takei H."/>
            <person name="Nittono H."/>
            <person name="Narushima S."/>
            <person name="Irie J."/>
            <person name="Itoh H."/>
            <person name="Moriya K."/>
            <person name="Sugiura Y."/>
            <person name="Suematsu M."/>
            <person name="Moritoki N."/>
            <person name="Shibata S."/>
            <person name="Littman R.D."/>
            <person name="Fischbach A.M."/>
            <person name="Uwamino Y."/>
            <person name="Inoue T."/>
            <person name="Honda A."/>
            <person name="Hattori M."/>
            <person name="Murai T."/>
            <person name="Xavier J.R."/>
            <person name="Hirose N."/>
            <person name="Honda K."/>
        </authorList>
    </citation>
    <scope>NUCLEOTIDE SEQUENCE [LARGE SCALE GENOMIC DNA]</scope>
    <source>
        <strain evidence="2 3">CE91-St30</strain>
    </source>
</reference>
<dbReference type="Pfam" id="PF06445">
    <property type="entry name" value="GyrI-like"/>
    <property type="match status" value="1"/>
</dbReference>
<dbReference type="Gene3D" id="3.20.80.10">
    <property type="entry name" value="Regulatory factor, effector binding domain"/>
    <property type="match status" value="1"/>
</dbReference>
<gene>
    <name evidence="2" type="ORF">CE91St30_16940</name>
</gene>
<dbReference type="InterPro" id="IPR011256">
    <property type="entry name" value="Reg_factor_effector_dom_sf"/>
</dbReference>
<dbReference type="SUPFAM" id="SSF55136">
    <property type="entry name" value="Probable bacterial effector-binding domain"/>
    <property type="match status" value="1"/>
</dbReference>
<feature type="domain" description="GyrI-like small molecule binding" evidence="1">
    <location>
        <begin position="3"/>
        <end position="156"/>
    </location>
</feature>